<dbReference type="Proteomes" id="UP000593564">
    <property type="component" value="Unassembled WGS sequence"/>
</dbReference>
<accession>A0A7J7G045</accession>
<evidence type="ECO:0000313" key="3">
    <source>
        <dbReference type="EMBL" id="KAF5933765.1"/>
    </source>
</evidence>
<gene>
    <name evidence="3" type="ORF">HYC85_029936</name>
</gene>
<feature type="compositionally biased region" description="Polar residues" evidence="1">
    <location>
        <begin position="820"/>
        <end position="833"/>
    </location>
</feature>
<evidence type="ECO:0000259" key="2">
    <source>
        <dbReference type="Pfam" id="PF03732"/>
    </source>
</evidence>
<name>A0A7J7G045_CAMSI</name>
<feature type="compositionally biased region" description="Basic and acidic residues" evidence="1">
    <location>
        <begin position="788"/>
        <end position="801"/>
    </location>
</feature>
<feature type="compositionally biased region" description="Polar residues" evidence="1">
    <location>
        <begin position="223"/>
        <end position="236"/>
    </location>
</feature>
<organism evidence="3 4">
    <name type="scientific">Camellia sinensis</name>
    <name type="common">Tea plant</name>
    <name type="synonym">Thea sinensis</name>
    <dbReference type="NCBI Taxonomy" id="4442"/>
    <lineage>
        <taxon>Eukaryota</taxon>
        <taxon>Viridiplantae</taxon>
        <taxon>Streptophyta</taxon>
        <taxon>Embryophyta</taxon>
        <taxon>Tracheophyta</taxon>
        <taxon>Spermatophyta</taxon>
        <taxon>Magnoliopsida</taxon>
        <taxon>eudicotyledons</taxon>
        <taxon>Gunneridae</taxon>
        <taxon>Pentapetalae</taxon>
        <taxon>asterids</taxon>
        <taxon>Ericales</taxon>
        <taxon>Theaceae</taxon>
        <taxon>Camellia</taxon>
    </lineage>
</organism>
<protein>
    <recommendedName>
        <fullName evidence="2">Retrotransposon gag domain-containing protein</fullName>
    </recommendedName>
</protein>
<feature type="region of interest" description="Disordered" evidence="1">
    <location>
        <begin position="223"/>
        <end position="262"/>
    </location>
</feature>
<proteinExistence type="predicted"/>
<dbReference type="AlphaFoldDB" id="A0A7J7G045"/>
<reference evidence="3 4" key="2">
    <citation type="submission" date="2020-07" db="EMBL/GenBank/DDBJ databases">
        <title>Genome assembly of wild tea tree DASZ reveals pedigree and selection history of tea varieties.</title>
        <authorList>
            <person name="Zhang W."/>
        </authorList>
    </citation>
    <scope>NUCLEOTIDE SEQUENCE [LARGE SCALE GENOMIC DNA]</scope>
    <source>
        <strain evidence="4">cv. G240</strain>
        <tissue evidence="3">Leaf</tissue>
    </source>
</reference>
<reference evidence="4" key="1">
    <citation type="journal article" date="2020" name="Nat. Commun.">
        <title>Genome assembly of wild tea tree DASZ reveals pedigree and selection history of tea varieties.</title>
        <authorList>
            <person name="Zhang W."/>
            <person name="Zhang Y."/>
            <person name="Qiu H."/>
            <person name="Guo Y."/>
            <person name="Wan H."/>
            <person name="Zhang X."/>
            <person name="Scossa F."/>
            <person name="Alseekh S."/>
            <person name="Zhang Q."/>
            <person name="Wang P."/>
            <person name="Xu L."/>
            <person name="Schmidt M.H."/>
            <person name="Jia X."/>
            <person name="Li D."/>
            <person name="Zhu A."/>
            <person name="Guo F."/>
            <person name="Chen W."/>
            <person name="Ni D."/>
            <person name="Usadel B."/>
            <person name="Fernie A.R."/>
            <person name="Wen W."/>
        </authorList>
    </citation>
    <scope>NUCLEOTIDE SEQUENCE [LARGE SCALE GENOMIC DNA]</scope>
    <source>
        <strain evidence="4">cv. G240</strain>
    </source>
</reference>
<feature type="region of interest" description="Disordered" evidence="1">
    <location>
        <begin position="715"/>
        <end position="736"/>
    </location>
</feature>
<dbReference type="InterPro" id="IPR005162">
    <property type="entry name" value="Retrotrans_gag_dom"/>
</dbReference>
<evidence type="ECO:0000313" key="4">
    <source>
        <dbReference type="Proteomes" id="UP000593564"/>
    </source>
</evidence>
<sequence>MSLEELIVRLRIEEDNRNSEKRVVNTPFLTDLKTQMSPIERSMMLHIVLVLRLRSLGCEPCLRTSGLFCALPRFVNRVLFSLFSLPEGRERSRRPSLSSRRLSFVRDTVARETTFVVIRHFRCLTASFSGPRTARSGPRILVLHSSWSIFGRDPIFIAREVHFGTDLQGLKVHQLGPEAPALLLFKVASHITFVRTQQTVMAQGSEEFVAVIAALNQGTAMQAETSIETQRPSGASASHPALGPQPNFNPLPPAEDLQGPDPREGLAQARVFRPLVQPNERLYPLDVNELDLTAVKITNLEKQFKKVHSLNSIPDIEDGYTEVAVRLPDRFKMPHIDRFDGSGDPMVHFRLFLDILKPMGLTKPQKLALYGRTLSGVAATWYAKLEDTVKQNWEELAQAFVDQYSYNTQVEMTIQELEATRQNPTEPFVEFVARWRAKAAQMTDRRPSERDQVQMMVRNLEHDMLQKLIVAPLFTFKSLHELGVQIENAFNSGIIPRTSEVTRRVISGSANTGSSAIPKPTEINTVTTANPFANPSLQTAGPARAQGRTFTPLYMSLTSALKVLMERGYLKPLNPQPLPDPLPARHNPSKYCVYHQQRGHGTDRCYRLRHEVQNLIDNQTIAPPLEPNDQVPHPHLNLIRTLAVPYDPSIYITPVHLPKPEVFIPESMDLCMMGASEPQSSQTCEPTTSELIRMIEDLQRTVADLAFGILAPSSTTSQAKSFNPKGEQAATEKGQPEAISDLGVGVSTTTGLRSDIATRSFDKVEASVVVKAVDDTFATQVGGSLNQRENREKGHHTRDDPVSSNPPLGRDQQARPAPTNLFSGAPSKNPQTLRYQPRGLRVFHALYMPLSKALQILVGQGHLKPLEPRPLPNPLPATHDATQYCAYHQQTGHTTDNCFRFRHEVQDLFDNGVVLPPSSAKSIGTGSVNLGDNVSM</sequence>
<feature type="domain" description="Retrotransposon gag" evidence="2">
    <location>
        <begin position="373"/>
        <end position="460"/>
    </location>
</feature>
<comment type="caution">
    <text evidence="3">The sequence shown here is derived from an EMBL/GenBank/DDBJ whole genome shotgun (WGS) entry which is preliminary data.</text>
</comment>
<dbReference type="PANTHER" id="PTHR33223">
    <property type="entry name" value="CCHC-TYPE DOMAIN-CONTAINING PROTEIN"/>
    <property type="match status" value="1"/>
</dbReference>
<dbReference type="Pfam" id="PF03732">
    <property type="entry name" value="Retrotrans_gag"/>
    <property type="match status" value="1"/>
</dbReference>
<dbReference type="EMBL" id="JACBKZ010000014">
    <property type="protein sequence ID" value="KAF5933765.1"/>
    <property type="molecule type" value="Genomic_DNA"/>
</dbReference>
<keyword evidence="4" id="KW-1185">Reference proteome</keyword>
<evidence type="ECO:0000256" key="1">
    <source>
        <dbReference type="SAM" id="MobiDB-lite"/>
    </source>
</evidence>
<dbReference type="PANTHER" id="PTHR33223:SF8">
    <property type="entry name" value="OS04G0172440 PROTEIN"/>
    <property type="match status" value="1"/>
</dbReference>
<feature type="region of interest" description="Disordered" evidence="1">
    <location>
        <begin position="781"/>
        <end position="833"/>
    </location>
</feature>